<dbReference type="PROSITE" id="PS00028">
    <property type="entry name" value="ZINC_FINGER_C2H2_1"/>
    <property type="match status" value="4"/>
</dbReference>
<evidence type="ECO:0000256" key="5">
    <source>
        <dbReference type="PROSITE-ProRule" id="PRU00042"/>
    </source>
</evidence>
<dbReference type="GO" id="GO:0005667">
    <property type="term" value="C:transcription regulator complex"/>
    <property type="evidence" value="ECO:0007669"/>
    <property type="project" value="TreeGrafter"/>
</dbReference>
<name>A0A9Q1EJA2_SYNKA</name>
<evidence type="ECO:0000256" key="3">
    <source>
        <dbReference type="ARBA" id="ARBA00022771"/>
    </source>
</evidence>
<proteinExistence type="predicted"/>
<evidence type="ECO:0000313" key="9">
    <source>
        <dbReference type="Proteomes" id="UP001152622"/>
    </source>
</evidence>
<dbReference type="Gene3D" id="3.30.160.60">
    <property type="entry name" value="Classic Zinc Finger"/>
    <property type="match status" value="4"/>
</dbReference>
<dbReference type="SUPFAM" id="SSF57667">
    <property type="entry name" value="beta-beta-alpha zinc fingers"/>
    <property type="match status" value="2"/>
</dbReference>
<reference evidence="8" key="1">
    <citation type="journal article" date="2023" name="Science">
        <title>Genome structures resolve the early diversification of teleost fishes.</title>
        <authorList>
            <person name="Parey E."/>
            <person name="Louis A."/>
            <person name="Montfort J."/>
            <person name="Bouchez O."/>
            <person name="Roques C."/>
            <person name="Iampietro C."/>
            <person name="Lluch J."/>
            <person name="Castinel A."/>
            <person name="Donnadieu C."/>
            <person name="Desvignes T."/>
            <person name="Floi Bucao C."/>
            <person name="Jouanno E."/>
            <person name="Wen M."/>
            <person name="Mejri S."/>
            <person name="Dirks R."/>
            <person name="Jansen H."/>
            <person name="Henkel C."/>
            <person name="Chen W.J."/>
            <person name="Zahm M."/>
            <person name="Cabau C."/>
            <person name="Klopp C."/>
            <person name="Thompson A.W."/>
            <person name="Robinson-Rechavi M."/>
            <person name="Braasch I."/>
            <person name="Lecointre G."/>
            <person name="Bobe J."/>
            <person name="Postlethwait J.H."/>
            <person name="Berthelot C."/>
            <person name="Roest Crollius H."/>
            <person name="Guiguen Y."/>
        </authorList>
    </citation>
    <scope>NUCLEOTIDE SEQUENCE</scope>
    <source>
        <tissue evidence="8">Blood</tissue>
    </source>
</reference>
<dbReference type="GO" id="GO:0000981">
    <property type="term" value="F:DNA-binding transcription factor activity, RNA polymerase II-specific"/>
    <property type="evidence" value="ECO:0007669"/>
    <property type="project" value="TreeGrafter"/>
</dbReference>
<dbReference type="InterPro" id="IPR013087">
    <property type="entry name" value="Znf_C2H2_type"/>
</dbReference>
<organism evidence="8 9">
    <name type="scientific">Synaphobranchus kaupii</name>
    <name type="common">Kaup's arrowtooth eel</name>
    <dbReference type="NCBI Taxonomy" id="118154"/>
    <lineage>
        <taxon>Eukaryota</taxon>
        <taxon>Metazoa</taxon>
        <taxon>Chordata</taxon>
        <taxon>Craniata</taxon>
        <taxon>Vertebrata</taxon>
        <taxon>Euteleostomi</taxon>
        <taxon>Actinopterygii</taxon>
        <taxon>Neopterygii</taxon>
        <taxon>Teleostei</taxon>
        <taxon>Anguilliformes</taxon>
        <taxon>Synaphobranchidae</taxon>
        <taxon>Synaphobranchus</taxon>
    </lineage>
</organism>
<keyword evidence="3 5" id="KW-0863">Zinc-finger</keyword>
<dbReference type="InterPro" id="IPR036236">
    <property type="entry name" value="Znf_C2H2_sf"/>
</dbReference>
<dbReference type="GO" id="GO:0000785">
    <property type="term" value="C:chromatin"/>
    <property type="evidence" value="ECO:0007669"/>
    <property type="project" value="TreeGrafter"/>
</dbReference>
<sequence length="696" mass="79195">MANGVNLNFHSQLRSVVDILAMTAVQEISKLVDDGFAILHLEISRSHKENEALKCKIQTMELQIARGCVEESGMRQQLAECRCGGVQSEGNPFKTTNDVYEERMDMPRMDAGPPSRHEDTPATTTDTKAECADMEERRTEGLLIKEERVEEDRDPQGEMNTREERALDWRAGSREMCPVQETQNKPANHTEELTEQHRTRRADWELRSIVDTLAMTAVKEISCLVDDGFAILHLEISRSQKENEALKCKIQTMELQIARGCVEESEMRQQLAKCRFGAVQSEDNPYNPFKTTNGVFAERMDMPRMDAQPPSRHKNTVATTTDMKAEVSYRGVSSETAVGLKEERVEEDRDPQGEMNTREERAVEWSAGSREKRPVQETQNKPANHTEELTEQHRTRRAVWETADGEQRSLISLHIKEEKPEDALENTDPRREQQNSRKRLAESGSDGVGKASSLVRETSFHVWETSESEAAHRENQRAQCSLDSPITHHERPGTDMESLQVHSEPQSVPVTVEGDELSALSSLQWGSELVQMGFVSDEEEAGMFAAWNEGVVSERVHTQHRRYRENSFGGFKDNEIQQRTIGKDRPFSCMQCGKSFARSHDLKGHERVHTGEKPFACTQCDKCFSYHHQLKMHQRIHTGERPFACTQCGKRFTQSSHIKTHQAVHTGERPFSCSQCGKSFSILGNLLRHQNVHARK</sequence>
<dbReference type="FunFam" id="3.30.160.60:FF:002343">
    <property type="entry name" value="Zinc finger protein 33A"/>
    <property type="match status" value="1"/>
</dbReference>
<protein>
    <recommendedName>
        <fullName evidence="7">C2H2-type domain-containing protein</fullName>
    </recommendedName>
</protein>
<dbReference type="FunFam" id="3.30.160.60:FF:000182">
    <property type="entry name" value="zinc finger protein 366"/>
    <property type="match status" value="1"/>
</dbReference>
<evidence type="ECO:0000259" key="7">
    <source>
        <dbReference type="PROSITE" id="PS50157"/>
    </source>
</evidence>
<gene>
    <name evidence="8" type="ORF">SKAU_G00344810</name>
</gene>
<dbReference type="Pfam" id="PF00096">
    <property type="entry name" value="zf-C2H2"/>
    <property type="match status" value="4"/>
</dbReference>
<feature type="domain" description="C2H2-type" evidence="7">
    <location>
        <begin position="643"/>
        <end position="670"/>
    </location>
</feature>
<feature type="region of interest" description="Disordered" evidence="6">
    <location>
        <begin position="327"/>
        <end position="453"/>
    </location>
</feature>
<dbReference type="PROSITE" id="PS50157">
    <property type="entry name" value="ZINC_FINGER_C2H2_2"/>
    <property type="match status" value="4"/>
</dbReference>
<dbReference type="FunFam" id="3.30.160.60:FF:002281">
    <property type="match status" value="1"/>
</dbReference>
<dbReference type="PANTHER" id="PTHR14003:SF25">
    <property type="entry name" value="GASTRULA ZINC FINGER PROTEIN XLCGF57.1"/>
    <property type="match status" value="1"/>
</dbReference>
<feature type="compositionally biased region" description="Basic and acidic residues" evidence="6">
    <location>
        <begin position="414"/>
        <end position="441"/>
    </location>
</feature>
<feature type="compositionally biased region" description="Basic and acidic residues" evidence="6">
    <location>
        <begin position="340"/>
        <end position="375"/>
    </location>
</feature>
<feature type="domain" description="C2H2-type" evidence="7">
    <location>
        <begin position="615"/>
        <end position="642"/>
    </location>
</feature>
<feature type="domain" description="C2H2-type" evidence="7">
    <location>
        <begin position="671"/>
        <end position="696"/>
    </location>
</feature>
<feature type="region of interest" description="Disordered" evidence="6">
    <location>
        <begin position="465"/>
        <end position="497"/>
    </location>
</feature>
<evidence type="ECO:0000256" key="6">
    <source>
        <dbReference type="SAM" id="MobiDB-lite"/>
    </source>
</evidence>
<evidence type="ECO:0000313" key="8">
    <source>
        <dbReference type="EMBL" id="KAJ8339848.1"/>
    </source>
</evidence>
<dbReference type="EMBL" id="JAINUF010000016">
    <property type="protein sequence ID" value="KAJ8339848.1"/>
    <property type="molecule type" value="Genomic_DNA"/>
</dbReference>
<evidence type="ECO:0000256" key="2">
    <source>
        <dbReference type="ARBA" id="ARBA00022737"/>
    </source>
</evidence>
<dbReference type="AlphaFoldDB" id="A0A9Q1EJA2"/>
<keyword evidence="9" id="KW-1185">Reference proteome</keyword>
<comment type="caution">
    <text evidence="8">The sequence shown here is derived from an EMBL/GenBank/DDBJ whole genome shotgun (WGS) entry which is preliminary data.</text>
</comment>
<accession>A0A9Q1EJA2</accession>
<dbReference type="SMART" id="SM00355">
    <property type="entry name" value="ZnF_C2H2"/>
    <property type="match status" value="4"/>
</dbReference>
<evidence type="ECO:0000256" key="1">
    <source>
        <dbReference type="ARBA" id="ARBA00022723"/>
    </source>
</evidence>
<dbReference type="OrthoDB" id="9439903at2759"/>
<keyword evidence="1" id="KW-0479">Metal-binding</keyword>
<keyword evidence="2" id="KW-0677">Repeat</keyword>
<dbReference type="Proteomes" id="UP001152622">
    <property type="component" value="Chromosome 16"/>
</dbReference>
<feature type="compositionally biased region" description="Basic and acidic residues" evidence="6">
    <location>
        <begin position="384"/>
        <end position="393"/>
    </location>
</feature>
<dbReference type="PANTHER" id="PTHR14003">
    <property type="entry name" value="TRANSCRIPTIONAL REPRESSOR PROTEIN YY"/>
    <property type="match status" value="1"/>
</dbReference>
<feature type="domain" description="C2H2-type" evidence="7">
    <location>
        <begin position="587"/>
        <end position="614"/>
    </location>
</feature>
<dbReference type="FunFam" id="3.30.160.60:FF:000100">
    <property type="entry name" value="Zinc finger 45-like"/>
    <property type="match status" value="1"/>
</dbReference>
<dbReference type="GO" id="GO:0031519">
    <property type="term" value="C:PcG protein complex"/>
    <property type="evidence" value="ECO:0007669"/>
    <property type="project" value="TreeGrafter"/>
</dbReference>
<feature type="region of interest" description="Disordered" evidence="6">
    <location>
        <begin position="107"/>
        <end position="127"/>
    </location>
</feature>
<evidence type="ECO:0000256" key="4">
    <source>
        <dbReference type="ARBA" id="ARBA00022833"/>
    </source>
</evidence>
<dbReference type="GO" id="GO:0000978">
    <property type="term" value="F:RNA polymerase II cis-regulatory region sequence-specific DNA binding"/>
    <property type="evidence" value="ECO:0007669"/>
    <property type="project" value="TreeGrafter"/>
</dbReference>
<dbReference type="GO" id="GO:0008270">
    <property type="term" value="F:zinc ion binding"/>
    <property type="evidence" value="ECO:0007669"/>
    <property type="project" value="UniProtKB-KW"/>
</dbReference>
<keyword evidence="4" id="KW-0862">Zinc</keyword>